<dbReference type="SUPFAM" id="SSF53335">
    <property type="entry name" value="S-adenosyl-L-methionine-dependent methyltransferases"/>
    <property type="match status" value="1"/>
</dbReference>
<evidence type="ECO:0000256" key="2">
    <source>
        <dbReference type="ARBA" id="ARBA00022603"/>
    </source>
</evidence>
<evidence type="ECO:0000256" key="6">
    <source>
        <dbReference type="ARBA" id="ARBA00047422"/>
    </source>
</evidence>
<dbReference type="PROSITE" id="PS51679">
    <property type="entry name" value="SAM_MT_C5"/>
    <property type="match status" value="1"/>
</dbReference>
<dbReference type="GO" id="GO:0003886">
    <property type="term" value="F:DNA (cytosine-5-)-methyltransferase activity"/>
    <property type="evidence" value="ECO:0007669"/>
    <property type="project" value="UniProtKB-EC"/>
</dbReference>
<keyword evidence="3 7" id="KW-0808">Transferase</keyword>
<comment type="caution">
    <text evidence="8">The sequence shown here is derived from an EMBL/GenBank/DDBJ whole genome shotgun (WGS) entry which is preliminary data.</text>
</comment>
<accession>A0A840D589</accession>
<reference evidence="8" key="1">
    <citation type="submission" date="2020-08" db="EMBL/GenBank/DDBJ databases">
        <title>Genomic Encyclopedia of Type Strains, Phase IV (KMG-IV): sequencing the most valuable type-strain genomes for metagenomic binning, comparative biology and taxonomic classification.</title>
        <authorList>
            <person name="Goeker M."/>
        </authorList>
    </citation>
    <scope>NUCLEOTIDE SEQUENCE [LARGE SCALE GENOMIC DNA]</scope>
    <source>
        <strain evidence="8">DSM 105720</strain>
    </source>
</reference>
<keyword evidence="2 7" id="KW-0489">Methyltransferase</keyword>
<gene>
    <name evidence="8" type="ORF">GGR06_001631</name>
</gene>
<dbReference type="PRINTS" id="PR00105">
    <property type="entry name" value="C5METTRFRASE"/>
</dbReference>
<dbReference type="AlphaFoldDB" id="A0A840D589"/>
<dbReference type="GO" id="GO:0032259">
    <property type="term" value="P:methylation"/>
    <property type="evidence" value="ECO:0007669"/>
    <property type="project" value="UniProtKB-KW"/>
</dbReference>
<name>A0A840D589_9BACE</name>
<dbReference type="EMBL" id="JACIER010000005">
    <property type="protein sequence ID" value="MBB4043845.1"/>
    <property type="molecule type" value="Genomic_DNA"/>
</dbReference>
<dbReference type="GO" id="GO:0009307">
    <property type="term" value="P:DNA restriction-modification system"/>
    <property type="evidence" value="ECO:0007669"/>
    <property type="project" value="UniProtKB-KW"/>
</dbReference>
<evidence type="ECO:0000256" key="1">
    <source>
        <dbReference type="ARBA" id="ARBA00011975"/>
    </source>
</evidence>
<keyword evidence="4 7" id="KW-0949">S-adenosyl-L-methionine</keyword>
<keyword evidence="9" id="KW-1185">Reference proteome</keyword>
<comment type="similarity">
    <text evidence="7">Belongs to the class I-like SAM-binding methyltransferase superfamily. C5-methyltransferase family.</text>
</comment>
<dbReference type="PANTHER" id="PTHR10629:SF52">
    <property type="entry name" value="DNA (CYTOSINE-5)-METHYLTRANSFERASE 1"/>
    <property type="match status" value="1"/>
</dbReference>
<evidence type="ECO:0000256" key="4">
    <source>
        <dbReference type="ARBA" id="ARBA00022691"/>
    </source>
</evidence>
<dbReference type="RefSeq" id="WP_183208257.1">
    <property type="nucleotide sequence ID" value="NZ_JACIER010000005.1"/>
</dbReference>
<feature type="active site" evidence="7">
    <location>
        <position position="108"/>
    </location>
</feature>
<proteinExistence type="inferred from homology"/>
<evidence type="ECO:0000256" key="3">
    <source>
        <dbReference type="ARBA" id="ARBA00022679"/>
    </source>
</evidence>
<dbReference type="Pfam" id="PF00145">
    <property type="entry name" value="DNA_methylase"/>
    <property type="match status" value="2"/>
</dbReference>
<sequence>MKTLEQVLKDLERLSGIDLFVIDLFCGAGGLSEGVEQASVNGEKCAKVVVCINHDRNAILSHNANMPDALHFIEDIRTIELSPVISIVNRIRTLYPNAKIMLHASLECTNFSKAKGGLPRDPDSRTLAEHLFRYIDVVDPDYIQIENVEEFMSWGDMDDNGKPISRDKGRLYQRWVNNVKKYGYDFEYRIMNSADYGAYTSRKRFFGIFAKKDLPIIFPEPTHCKEGRKDMFTKLAKWKAVKDVLDFEDEGTSIFGRKKELVEATKARLHSGLVRFVAGGKEAFMVKWNSMSQSGKYHAPDMEAPSPTVSCQNRLGVAKVSFMSKQFSGHPSSKNVSIEHPSGAITCIDHHAIVNADFLAAYYGNGDNVSKVDSPCPTVPTKDRFNYVQPKFLSMYYGGDNHAGSIDKPAPTIRTKDCCLLVDSRFLCSYNFKDDGKDVNAPSPTILTKDRLSLVSPSFIGQQFGQSKAASTNKPLGCVTANPKYSLVTPWVMNTSFGNIGSSIEDPSQVITANRKWHYLVNPQYSSAGGDVNAPCFTLIARMDKMPPYLAECTTDPADIPSFIRIDGNVVIYEIYDTDSPMTVKIKEFMALYGILDIKMRMLKIPELKRIMGFPEDYVLIGTQAEQKKFIGNAIEVTQAQKNTEALCRKLRLLRKIAA</sequence>
<organism evidence="8 9">
    <name type="scientific">Bacteroides reticulotermitis</name>
    <dbReference type="NCBI Taxonomy" id="1133319"/>
    <lineage>
        <taxon>Bacteria</taxon>
        <taxon>Pseudomonadati</taxon>
        <taxon>Bacteroidota</taxon>
        <taxon>Bacteroidia</taxon>
        <taxon>Bacteroidales</taxon>
        <taxon>Bacteroidaceae</taxon>
        <taxon>Bacteroides</taxon>
    </lineage>
</organism>
<evidence type="ECO:0000256" key="5">
    <source>
        <dbReference type="ARBA" id="ARBA00022747"/>
    </source>
</evidence>
<dbReference type="GO" id="GO:0044027">
    <property type="term" value="P:negative regulation of gene expression via chromosomal CpG island methylation"/>
    <property type="evidence" value="ECO:0007669"/>
    <property type="project" value="TreeGrafter"/>
</dbReference>
<dbReference type="GO" id="GO:0003677">
    <property type="term" value="F:DNA binding"/>
    <property type="evidence" value="ECO:0007669"/>
    <property type="project" value="TreeGrafter"/>
</dbReference>
<dbReference type="InterPro" id="IPR050390">
    <property type="entry name" value="C5-Methyltransferase"/>
</dbReference>
<dbReference type="PANTHER" id="PTHR10629">
    <property type="entry name" value="CYTOSINE-SPECIFIC METHYLTRANSFERASE"/>
    <property type="match status" value="1"/>
</dbReference>
<keyword evidence="5" id="KW-0680">Restriction system</keyword>
<evidence type="ECO:0000313" key="9">
    <source>
        <dbReference type="Proteomes" id="UP000560658"/>
    </source>
</evidence>
<dbReference type="EC" id="2.1.1.37" evidence="1"/>
<dbReference type="Proteomes" id="UP000560658">
    <property type="component" value="Unassembled WGS sequence"/>
</dbReference>
<comment type="catalytic activity">
    <reaction evidence="6">
        <text>a 2'-deoxycytidine in DNA + S-adenosyl-L-methionine = a 5-methyl-2'-deoxycytidine in DNA + S-adenosyl-L-homocysteine + H(+)</text>
        <dbReference type="Rhea" id="RHEA:13681"/>
        <dbReference type="Rhea" id="RHEA-COMP:11369"/>
        <dbReference type="Rhea" id="RHEA-COMP:11370"/>
        <dbReference type="ChEBI" id="CHEBI:15378"/>
        <dbReference type="ChEBI" id="CHEBI:57856"/>
        <dbReference type="ChEBI" id="CHEBI:59789"/>
        <dbReference type="ChEBI" id="CHEBI:85452"/>
        <dbReference type="ChEBI" id="CHEBI:85454"/>
        <dbReference type="EC" id="2.1.1.37"/>
    </reaction>
</comment>
<dbReference type="Gene3D" id="3.90.120.10">
    <property type="entry name" value="DNA Methylase, subunit A, domain 2"/>
    <property type="match status" value="1"/>
</dbReference>
<evidence type="ECO:0000256" key="7">
    <source>
        <dbReference type="PROSITE-ProRule" id="PRU01016"/>
    </source>
</evidence>
<protein>
    <recommendedName>
        <fullName evidence="1">DNA (cytosine-5-)-methyltransferase</fullName>
        <ecNumber evidence="1">2.1.1.37</ecNumber>
    </recommendedName>
</protein>
<dbReference type="Gene3D" id="3.40.50.150">
    <property type="entry name" value="Vaccinia Virus protein VP39"/>
    <property type="match status" value="1"/>
</dbReference>
<dbReference type="InterPro" id="IPR001525">
    <property type="entry name" value="C5_MeTfrase"/>
</dbReference>
<evidence type="ECO:0000313" key="8">
    <source>
        <dbReference type="EMBL" id="MBB4043845.1"/>
    </source>
</evidence>
<dbReference type="InterPro" id="IPR029063">
    <property type="entry name" value="SAM-dependent_MTases_sf"/>
</dbReference>